<comment type="caution">
    <text evidence="2">The sequence shown here is derived from an EMBL/GenBank/DDBJ whole genome shotgun (WGS) entry which is preliminary data.</text>
</comment>
<reference evidence="3" key="1">
    <citation type="submission" date="2020-06" db="EMBL/GenBank/DDBJ databases">
        <title>Draft genomic sequecing of Geomonas sp. Red745.</title>
        <authorList>
            <person name="Itoh H."/>
            <person name="Xu Z.X."/>
            <person name="Ushijima N."/>
            <person name="Masuda Y."/>
            <person name="Shiratori Y."/>
            <person name="Senoo K."/>
        </authorList>
    </citation>
    <scope>NUCLEOTIDE SEQUENCE [LARGE SCALE GENOMIC DNA]</scope>
    <source>
        <strain evidence="3">Red745</strain>
    </source>
</reference>
<dbReference type="Pfam" id="PF00550">
    <property type="entry name" value="PP-binding"/>
    <property type="match status" value="1"/>
</dbReference>
<evidence type="ECO:0000313" key="3">
    <source>
        <dbReference type="Proteomes" id="UP000587586"/>
    </source>
</evidence>
<sequence>MGEELMYQVKNFIINTLRSEGLTVHDLEPDVPLFGEGLGLDSVDILQLATGMEHAFGVVIPDAAVASQVFRSVRSMAEYIELHSY</sequence>
<dbReference type="InterPro" id="IPR009081">
    <property type="entry name" value="PP-bd_ACP"/>
</dbReference>
<dbReference type="EMBL" id="BLXZ01000007">
    <property type="protein sequence ID" value="GFO69847.1"/>
    <property type="molecule type" value="Genomic_DNA"/>
</dbReference>
<organism evidence="2 3">
    <name type="scientific">Geomonas limicola</name>
    <dbReference type="NCBI Taxonomy" id="2740186"/>
    <lineage>
        <taxon>Bacteria</taxon>
        <taxon>Pseudomonadati</taxon>
        <taxon>Thermodesulfobacteriota</taxon>
        <taxon>Desulfuromonadia</taxon>
        <taxon>Geobacterales</taxon>
        <taxon>Geobacteraceae</taxon>
        <taxon>Geomonas</taxon>
    </lineage>
</organism>
<dbReference type="PROSITE" id="PS50075">
    <property type="entry name" value="CARRIER"/>
    <property type="match status" value="1"/>
</dbReference>
<evidence type="ECO:0000259" key="1">
    <source>
        <dbReference type="PROSITE" id="PS50075"/>
    </source>
</evidence>
<dbReference type="Gene3D" id="1.10.1200.10">
    <property type="entry name" value="ACP-like"/>
    <property type="match status" value="1"/>
</dbReference>
<proteinExistence type="predicted"/>
<keyword evidence="3" id="KW-1185">Reference proteome</keyword>
<dbReference type="RefSeq" id="WP_183362424.1">
    <property type="nucleotide sequence ID" value="NZ_BLXZ01000007.1"/>
</dbReference>
<dbReference type="AlphaFoldDB" id="A0A6V8NDH1"/>
<dbReference type="SUPFAM" id="SSF47336">
    <property type="entry name" value="ACP-like"/>
    <property type="match status" value="1"/>
</dbReference>
<feature type="domain" description="Carrier" evidence="1">
    <location>
        <begin position="3"/>
        <end position="84"/>
    </location>
</feature>
<evidence type="ECO:0000313" key="2">
    <source>
        <dbReference type="EMBL" id="GFO69847.1"/>
    </source>
</evidence>
<gene>
    <name evidence="2" type="primary">acpP-1</name>
    <name evidence="2" type="ORF">GMLC_34260</name>
</gene>
<accession>A0A6V8NDH1</accession>
<name>A0A6V8NDH1_9BACT</name>
<protein>
    <submittedName>
        <fullName evidence="2">Acyl carrier protein</fullName>
    </submittedName>
</protein>
<dbReference type="Proteomes" id="UP000587586">
    <property type="component" value="Unassembled WGS sequence"/>
</dbReference>
<dbReference type="InterPro" id="IPR036736">
    <property type="entry name" value="ACP-like_sf"/>
</dbReference>